<dbReference type="Pfam" id="PF12751">
    <property type="entry name" value="Vac7"/>
    <property type="match status" value="1"/>
</dbReference>
<evidence type="ECO:0000313" key="2">
    <source>
        <dbReference type="EMBL" id="KAE8393282.1"/>
    </source>
</evidence>
<gene>
    <name evidence="2" type="ORF">BDV23DRAFT_42618</name>
    <name evidence="3" type="ORF">ETB97_003231</name>
</gene>
<sequence length="929" mass="100212">MAAESERSPYRNGTSGGSRRAQKDEAATSTSRRSTSEGDMIEVPRSTFNSQVQASLASQMPKLTPAVPGLSAPASSTNSAISSRESSPVRSAHRPRNSASNSRLSSRSHRASAGRSPSRSSFVKRSGSDTLPSATAVQRILSQTNKPLIINPPSNAEPSTDASSPEKPNMPLWATSGRAEQEPTLPNISSKRSLLSDDSKSDRSAPRSVNRSINAPVSALETVQEMASDQSTPSTETILNQPALEQSRLQNIEEDSTPKASRQNAESGSDSGGNKSLELMEENNRRRGSGAKGPDTLIPKRSSTSLGGARGKPTDGSVRNMIVETETVTSIPQVSLGVVTGDRSNSGRVDPSTLRMKPSTETIRPKKEKKRTRKPTTLSSGAASSKADIFEAKVASAVDEADVSDSDETFVYESNPPDPYPVRQNRYHSRTPSATSMASQVDQLGTRGRPGMRDGNHSVTGKRSMKFTNNTYAGSVDGDAAEDSARSHSRVDGGGAHTPRHHHIGRYGRNNAYPSLFDSDSPFPQSQAYPKSPRHFIGGFRQSRHSGARGGPNYRTINNTRKAGEIYGYDFDAEGADDERTPLVGSPRLTRSRHGNRRPGSASLRQMEYMQQRQRSCFTQYGACVVISLLLLVVIGGATSFIVGITKSLVNVQILAIQNVLASEQEIMLDLNVSAINPNLFPVAIDDMDMNIFARSRFVGTDKLWRDHGSDLSNFPRVEDSRKRARLASLARCAGSSGCLTNATTISEHVLRTDGGVDKGTDPIPTDPAGDPQTMLLGRVFRFDSPLTFEASPWNYMPSTSKGQIRLARPGNKTEEGGTERWERVLQHPFELIVRGVVKYQLPLSSRFLSASVSSSVKVVPDGGDNGAGDNDDGDDGDKPKPGANDTVTISKTRSHRRSLLESRQVAPSRSTLESIREALGMTGQLFTA</sequence>
<feature type="region of interest" description="Disordered" evidence="1">
    <location>
        <begin position="477"/>
        <end position="506"/>
    </location>
</feature>
<name>A0A5N7CGG3_PETAA</name>
<organism evidence="2">
    <name type="scientific">Petromyces alliaceus</name>
    <name type="common">Aspergillus alliaceus</name>
    <dbReference type="NCBI Taxonomy" id="209559"/>
    <lineage>
        <taxon>Eukaryota</taxon>
        <taxon>Fungi</taxon>
        <taxon>Dikarya</taxon>
        <taxon>Ascomycota</taxon>
        <taxon>Pezizomycotina</taxon>
        <taxon>Eurotiomycetes</taxon>
        <taxon>Eurotiomycetidae</taxon>
        <taxon>Eurotiales</taxon>
        <taxon>Aspergillaceae</taxon>
        <taxon>Aspergillus</taxon>
        <taxon>Aspergillus subgen. Circumdati</taxon>
    </lineage>
</organism>
<dbReference type="GO" id="GO:0000011">
    <property type="term" value="P:vacuole inheritance"/>
    <property type="evidence" value="ECO:0007669"/>
    <property type="project" value="TreeGrafter"/>
</dbReference>
<feature type="compositionally biased region" description="Basic and acidic residues" evidence="1">
    <location>
        <begin position="194"/>
        <end position="205"/>
    </location>
</feature>
<feature type="compositionally biased region" description="Polar residues" evidence="1">
    <location>
        <begin position="430"/>
        <end position="443"/>
    </location>
</feature>
<feature type="region of interest" description="Disordered" evidence="1">
    <location>
        <begin position="858"/>
        <end position="908"/>
    </location>
</feature>
<dbReference type="GO" id="GO:0000329">
    <property type="term" value="C:fungal-type vacuole membrane"/>
    <property type="evidence" value="ECO:0007669"/>
    <property type="project" value="TreeGrafter"/>
</dbReference>
<dbReference type="GO" id="GO:0070772">
    <property type="term" value="C:PAS complex"/>
    <property type="evidence" value="ECO:0007669"/>
    <property type="project" value="TreeGrafter"/>
</dbReference>
<accession>A0A5N7CGG3</accession>
<dbReference type="PANTHER" id="PTHR28258">
    <property type="entry name" value="VACUOLAR SEGREGATION PROTEIN 7"/>
    <property type="match status" value="1"/>
</dbReference>
<evidence type="ECO:0000256" key="1">
    <source>
        <dbReference type="SAM" id="MobiDB-lite"/>
    </source>
</evidence>
<dbReference type="EMBL" id="ML735231">
    <property type="protein sequence ID" value="KAE8393282.1"/>
    <property type="molecule type" value="Genomic_DNA"/>
</dbReference>
<dbReference type="Proteomes" id="UP000326877">
    <property type="component" value="Unassembled WGS sequence"/>
</dbReference>
<dbReference type="Proteomes" id="UP000541154">
    <property type="component" value="Unassembled WGS sequence"/>
</dbReference>
<evidence type="ECO:0000313" key="4">
    <source>
        <dbReference type="Proteomes" id="UP000541154"/>
    </source>
</evidence>
<feature type="compositionally biased region" description="Polar residues" evidence="1">
    <location>
        <begin position="46"/>
        <end position="58"/>
    </location>
</feature>
<feature type="region of interest" description="Disordered" evidence="1">
    <location>
        <begin position="578"/>
        <end position="602"/>
    </location>
</feature>
<dbReference type="InterPro" id="IPR024260">
    <property type="entry name" value="Vac7"/>
</dbReference>
<feature type="region of interest" description="Disordered" evidence="1">
    <location>
        <begin position="1"/>
        <end position="385"/>
    </location>
</feature>
<accession>A0A8H5ZZL5</accession>
<dbReference type="GO" id="GO:1903778">
    <property type="term" value="P:protein localization to vacuolar membrane"/>
    <property type="evidence" value="ECO:0007669"/>
    <property type="project" value="TreeGrafter"/>
</dbReference>
<dbReference type="OrthoDB" id="1204at2759"/>
<evidence type="ECO:0000313" key="3">
    <source>
        <dbReference type="EMBL" id="KAF5859181.1"/>
    </source>
</evidence>
<dbReference type="PANTHER" id="PTHR28258:SF1">
    <property type="entry name" value="VACUOLAR SEGREGATION PROTEIN 7"/>
    <property type="match status" value="1"/>
</dbReference>
<feature type="region of interest" description="Disordered" evidence="1">
    <location>
        <begin position="406"/>
        <end position="463"/>
    </location>
</feature>
<keyword evidence="4" id="KW-1185">Reference proteome</keyword>
<feature type="compositionally biased region" description="Polar residues" evidence="1">
    <location>
        <begin position="225"/>
        <end position="250"/>
    </location>
</feature>
<feature type="compositionally biased region" description="Polar residues" evidence="1">
    <location>
        <begin position="73"/>
        <end position="89"/>
    </location>
</feature>
<proteinExistence type="predicted"/>
<dbReference type="EMBL" id="SPNV01000175">
    <property type="protein sequence ID" value="KAF5859181.1"/>
    <property type="molecule type" value="Genomic_DNA"/>
</dbReference>
<dbReference type="GO" id="GO:0010513">
    <property type="term" value="P:positive regulation of phosphatidylinositol biosynthetic process"/>
    <property type="evidence" value="ECO:0007669"/>
    <property type="project" value="TreeGrafter"/>
</dbReference>
<feature type="compositionally biased region" description="Polar residues" evidence="1">
    <location>
        <begin position="128"/>
        <end position="163"/>
    </location>
</feature>
<dbReference type="AlphaFoldDB" id="A0A5N7CGG3"/>
<reference evidence="2" key="2">
    <citation type="submission" date="2019-04" db="EMBL/GenBank/DDBJ databases">
        <title>Friends and foes A comparative genomics studyof 23 Aspergillus species from section Flavi.</title>
        <authorList>
            <consortium name="DOE Joint Genome Institute"/>
            <person name="Kjaerbolling I."/>
            <person name="Vesth T."/>
            <person name="Frisvad J.C."/>
            <person name="Nybo J.L."/>
            <person name="Theobald S."/>
            <person name="Kildgaard S."/>
            <person name="Isbrandt T."/>
            <person name="Kuo A."/>
            <person name="Sato A."/>
            <person name="Lyhne E.K."/>
            <person name="Kogle M.E."/>
            <person name="Wiebenga A."/>
            <person name="Kun R.S."/>
            <person name="Lubbers R.J."/>
            <person name="Makela M.R."/>
            <person name="Barry K."/>
            <person name="Chovatia M."/>
            <person name="Clum A."/>
            <person name="Daum C."/>
            <person name="Haridas S."/>
            <person name="He G."/>
            <person name="LaButti K."/>
            <person name="Lipzen A."/>
            <person name="Mondo S."/>
            <person name="Riley R."/>
            <person name="Salamov A."/>
            <person name="Simmons B.A."/>
            <person name="Magnuson J.K."/>
            <person name="Henrissat B."/>
            <person name="Mortensen U.H."/>
            <person name="Larsen T.O."/>
            <person name="Devries R.P."/>
            <person name="Grigoriev I.V."/>
            <person name="Machida M."/>
            <person name="Baker S.E."/>
            <person name="Andersen M.R."/>
        </authorList>
    </citation>
    <scope>NUCLEOTIDE SEQUENCE [LARGE SCALE GENOMIC DNA]</scope>
    <source>
        <strain evidence="2">IBT 14317</strain>
    </source>
</reference>
<protein>
    <submittedName>
        <fullName evidence="2">Vacuolar segregation subunit 7-domain-containing protein</fullName>
    </submittedName>
</protein>
<reference evidence="3 4" key="1">
    <citation type="submission" date="2019-04" db="EMBL/GenBank/DDBJ databases">
        <title>Aspergillus burnettii sp. nov., novel species from soil in southeast Queensland.</title>
        <authorList>
            <person name="Gilchrist C.L.M."/>
            <person name="Pitt J.I."/>
            <person name="Lange L."/>
            <person name="Lacey H.J."/>
            <person name="Vuong D."/>
            <person name="Midgley D.J."/>
            <person name="Greenfield P."/>
            <person name="Bradbury M."/>
            <person name="Lacey E."/>
            <person name="Busk P.K."/>
            <person name="Pilgaard B."/>
            <person name="Chooi Y.H."/>
            <person name="Piggott A.M."/>
        </authorList>
    </citation>
    <scope>NUCLEOTIDE SEQUENCE [LARGE SCALE GENOMIC DNA]</scope>
    <source>
        <strain evidence="3 4">FRR 5400</strain>
    </source>
</reference>
<feature type="compositionally biased region" description="Polar residues" evidence="1">
    <location>
        <begin position="258"/>
        <end position="274"/>
    </location>
</feature>